<feature type="transmembrane region" description="Helical" evidence="6">
    <location>
        <begin position="150"/>
        <end position="176"/>
    </location>
</feature>
<dbReference type="Proteomes" id="UP000641514">
    <property type="component" value="Unassembled WGS sequence"/>
</dbReference>
<proteinExistence type="inferred from homology"/>
<keyword evidence="3 6" id="KW-0812">Transmembrane</keyword>
<dbReference type="EMBL" id="BMJH01000003">
    <property type="protein sequence ID" value="GGC73345.1"/>
    <property type="molecule type" value="Genomic_DNA"/>
</dbReference>
<feature type="transmembrane region" description="Helical" evidence="6">
    <location>
        <begin position="73"/>
        <end position="92"/>
    </location>
</feature>
<organism evidence="7 8">
    <name type="scientific">Hoyosella rhizosphaerae</name>
    <dbReference type="NCBI Taxonomy" id="1755582"/>
    <lineage>
        <taxon>Bacteria</taxon>
        <taxon>Bacillati</taxon>
        <taxon>Actinomycetota</taxon>
        <taxon>Actinomycetes</taxon>
        <taxon>Mycobacteriales</taxon>
        <taxon>Hoyosellaceae</taxon>
        <taxon>Hoyosella</taxon>
    </lineage>
</organism>
<evidence type="ECO:0000256" key="4">
    <source>
        <dbReference type="ARBA" id="ARBA00022989"/>
    </source>
</evidence>
<dbReference type="InterPro" id="IPR051598">
    <property type="entry name" value="TSUP/Inactive_protease-like"/>
</dbReference>
<feature type="transmembrane region" description="Helical" evidence="6">
    <location>
        <begin position="7"/>
        <end position="35"/>
    </location>
</feature>
<keyword evidence="5 6" id="KW-0472">Membrane</keyword>
<gene>
    <name evidence="7" type="ORF">GCM10011410_28090</name>
</gene>
<keyword evidence="4 6" id="KW-1133">Transmembrane helix</keyword>
<dbReference type="Pfam" id="PF01925">
    <property type="entry name" value="TauE"/>
    <property type="match status" value="1"/>
</dbReference>
<reference evidence="7" key="1">
    <citation type="journal article" date="2014" name="Int. J. Syst. Evol. Microbiol.">
        <title>Complete genome sequence of Corynebacterium casei LMG S-19264T (=DSM 44701T), isolated from a smear-ripened cheese.</title>
        <authorList>
            <consortium name="US DOE Joint Genome Institute (JGI-PGF)"/>
            <person name="Walter F."/>
            <person name="Albersmeier A."/>
            <person name="Kalinowski J."/>
            <person name="Ruckert C."/>
        </authorList>
    </citation>
    <scope>NUCLEOTIDE SEQUENCE</scope>
    <source>
        <strain evidence="7">CGMCC 1.15478</strain>
    </source>
</reference>
<comment type="caution">
    <text evidence="7">The sequence shown here is derived from an EMBL/GenBank/DDBJ whole genome shotgun (WGS) entry which is preliminary data.</text>
</comment>
<feature type="transmembrane region" description="Helical" evidence="6">
    <location>
        <begin position="211"/>
        <end position="231"/>
    </location>
</feature>
<evidence type="ECO:0000313" key="8">
    <source>
        <dbReference type="Proteomes" id="UP000641514"/>
    </source>
</evidence>
<dbReference type="PANTHER" id="PTHR43701">
    <property type="entry name" value="MEMBRANE TRANSPORTER PROTEIN MJ0441-RELATED"/>
    <property type="match status" value="1"/>
</dbReference>
<feature type="transmembrane region" description="Helical" evidence="6">
    <location>
        <begin position="41"/>
        <end position="61"/>
    </location>
</feature>
<sequence length="265" mass="27153">MTTELTVAALGLVVGVLLGLLGGGGAILAVPALVYGTGMPIHQAIPLSLIVVILASTTGAIPRIRAHTVNWRLAAIFAATGIPMALIGGWIGRALPEGLLLAGFAAVMIAAAYRMLHSPDHVGTACTITDPGDGKPRINWKRCSSRSIPAGLAVGLLTGMFGVGGGFLIVPALVLLLGLPMVTAVGTSLLIIIVNSMSGLVAHLGNVELDWTITGVFAGTAIAGSLVAQRLGRRISARQLQRWFAYLVLALAVVILGDVVVGLIR</sequence>
<dbReference type="PANTHER" id="PTHR43701:SF2">
    <property type="entry name" value="MEMBRANE TRANSPORTER PROTEIN YJNA-RELATED"/>
    <property type="match status" value="1"/>
</dbReference>
<keyword evidence="6" id="KW-1003">Cell membrane</keyword>
<comment type="subcellular location">
    <subcellularLocation>
        <location evidence="6">Cell membrane</location>
        <topology evidence="6">Multi-pass membrane protein</topology>
    </subcellularLocation>
    <subcellularLocation>
        <location evidence="1">Membrane</location>
        <topology evidence="1">Multi-pass membrane protein</topology>
    </subcellularLocation>
</comment>
<evidence type="ECO:0000256" key="1">
    <source>
        <dbReference type="ARBA" id="ARBA00004141"/>
    </source>
</evidence>
<protein>
    <recommendedName>
        <fullName evidence="6">Probable membrane transporter protein</fullName>
    </recommendedName>
</protein>
<evidence type="ECO:0000256" key="3">
    <source>
        <dbReference type="ARBA" id="ARBA00022692"/>
    </source>
</evidence>
<feature type="transmembrane region" description="Helical" evidence="6">
    <location>
        <begin position="243"/>
        <end position="264"/>
    </location>
</feature>
<feature type="transmembrane region" description="Helical" evidence="6">
    <location>
        <begin position="182"/>
        <end position="204"/>
    </location>
</feature>
<dbReference type="RefSeq" id="WP_188676233.1">
    <property type="nucleotide sequence ID" value="NZ_BMJH01000003.1"/>
</dbReference>
<dbReference type="GO" id="GO:0005886">
    <property type="term" value="C:plasma membrane"/>
    <property type="evidence" value="ECO:0007669"/>
    <property type="project" value="UniProtKB-SubCell"/>
</dbReference>
<evidence type="ECO:0000313" key="7">
    <source>
        <dbReference type="EMBL" id="GGC73345.1"/>
    </source>
</evidence>
<dbReference type="AlphaFoldDB" id="A0A916XHB6"/>
<evidence type="ECO:0000256" key="2">
    <source>
        <dbReference type="ARBA" id="ARBA00009142"/>
    </source>
</evidence>
<name>A0A916XHB6_9ACTN</name>
<comment type="similarity">
    <text evidence="2 6">Belongs to the 4-toluene sulfonate uptake permease (TSUP) (TC 2.A.102) family.</text>
</comment>
<keyword evidence="8" id="KW-1185">Reference proteome</keyword>
<accession>A0A916XHB6</accession>
<reference evidence="7" key="2">
    <citation type="submission" date="2020-09" db="EMBL/GenBank/DDBJ databases">
        <authorList>
            <person name="Sun Q."/>
            <person name="Zhou Y."/>
        </authorList>
    </citation>
    <scope>NUCLEOTIDE SEQUENCE</scope>
    <source>
        <strain evidence="7">CGMCC 1.15478</strain>
    </source>
</reference>
<evidence type="ECO:0000256" key="6">
    <source>
        <dbReference type="RuleBase" id="RU363041"/>
    </source>
</evidence>
<evidence type="ECO:0000256" key="5">
    <source>
        <dbReference type="ARBA" id="ARBA00023136"/>
    </source>
</evidence>
<dbReference type="InterPro" id="IPR002781">
    <property type="entry name" value="TM_pro_TauE-like"/>
</dbReference>